<name>A0A8G2A7J5_RAOPL</name>
<proteinExistence type="predicted"/>
<evidence type="ECO:0000313" key="1">
    <source>
        <dbReference type="EMBL" id="SAQ12599.1"/>
    </source>
</evidence>
<evidence type="ECO:0000313" key="2">
    <source>
        <dbReference type="Proteomes" id="UP000078124"/>
    </source>
</evidence>
<dbReference type="Proteomes" id="UP000078124">
    <property type="component" value="Unassembled WGS sequence"/>
</dbReference>
<reference evidence="1 2" key="1">
    <citation type="submission" date="2016-05" db="EMBL/GenBank/DDBJ databases">
        <authorList>
            <consortium name="Pathogen Informatics"/>
        </authorList>
    </citation>
    <scope>NUCLEOTIDE SEQUENCE [LARGE SCALE GENOMIC DNA]</scope>
    <source>
        <strain evidence="1 2">2880STDY5682802</strain>
    </source>
</reference>
<dbReference type="EMBL" id="FLAC01000035">
    <property type="protein sequence ID" value="SAQ12599.1"/>
    <property type="molecule type" value="Genomic_DNA"/>
</dbReference>
<dbReference type="AlphaFoldDB" id="A0A8G2A7J5"/>
<gene>
    <name evidence="1" type="ORF">SAMEA2273876_05264</name>
</gene>
<protein>
    <submittedName>
        <fullName evidence="1">Uncharacterized protein</fullName>
    </submittedName>
</protein>
<accession>A0A8G2A7J5</accession>
<comment type="caution">
    <text evidence="1">The sequence shown here is derived from an EMBL/GenBank/DDBJ whole genome shotgun (WGS) entry which is preliminary data.</text>
</comment>
<organism evidence="1 2">
    <name type="scientific">Raoultella planticola</name>
    <name type="common">Klebsiella planticola</name>
    <dbReference type="NCBI Taxonomy" id="575"/>
    <lineage>
        <taxon>Bacteria</taxon>
        <taxon>Pseudomonadati</taxon>
        <taxon>Pseudomonadota</taxon>
        <taxon>Gammaproteobacteria</taxon>
        <taxon>Enterobacterales</taxon>
        <taxon>Enterobacteriaceae</taxon>
        <taxon>Klebsiella/Raoultella group</taxon>
        <taxon>Raoultella</taxon>
    </lineage>
</organism>
<sequence length="218" mass="23327">MTCSAGVCSPAFCDAMAASRSVSPERAFSCSDTTLKAVCRASFSVVRAVPCAEYSRMWLPLCASWFSVALSSSRCVTEAKTVAVSLTERPGLSTHPCPTLIPSNGLLPTESDWVVFCPGRCTVSCPSSAFSTVTLSPPFRRVSGIFPSTARRSPSATVSLSARNNVHWLSTAETFMSRRSPSLSLRVSILLLAVTRSITKRSCCRVSGSQRSITIPSR</sequence>